<evidence type="ECO:0000313" key="13">
    <source>
        <dbReference type="Proteomes" id="UP000177894"/>
    </source>
</evidence>
<dbReference type="Pfam" id="PF20297">
    <property type="entry name" value="MSSS"/>
    <property type="match status" value="1"/>
</dbReference>
<keyword evidence="2 8" id="KW-0699">rRNA-binding</keyword>
<keyword evidence="13" id="KW-1185">Reference proteome</keyword>
<dbReference type="CDD" id="cd06503">
    <property type="entry name" value="ATP-synt_Fo_b"/>
    <property type="match status" value="1"/>
</dbReference>
<dbReference type="InterPro" id="IPR036063">
    <property type="entry name" value="Smr_dom_sf"/>
</dbReference>
<evidence type="ECO:0000259" key="10">
    <source>
        <dbReference type="PROSITE" id="PS50828"/>
    </source>
</evidence>
<dbReference type="GO" id="GO:0019843">
    <property type="term" value="F:rRNA binding"/>
    <property type="evidence" value="ECO:0007669"/>
    <property type="project" value="UniProtKB-UniRule"/>
</dbReference>
<keyword evidence="9" id="KW-0175">Coiled coil</keyword>
<evidence type="ECO:0000256" key="6">
    <source>
        <dbReference type="ARBA" id="ARBA00022884"/>
    </source>
</evidence>
<dbReference type="PANTHER" id="PTHR48466">
    <property type="entry name" value="OS10G0509000 PROTEIN-RELATED"/>
    <property type="match status" value="1"/>
</dbReference>
<dbReference type="CDD" id="cd03280">
    <property type="entry name" value="ABC_MutS2"/>
    <property type="match status" value="1"/>
</dbReference>
<protein>
    <recommendedName>
        <fullName evidence="8">Endonuclease MutS2</fullName>
        <ecNumber evidence="8">3.1.-.-</ecNumber>
    </recommendedName>
    <alternativeName>
        <fullName evidence="8">Ribosome-associated protein quality control-upstream factor</fullName>
        <shortName evidence="8">RQC-upstream factor</shortName>
        <shortName evidence="8">RqcU</shortName>
        <ecNumber evidence="8">3.6.4.-</ecNumber>
    </alternativeName>
</protein>
<dbReference type="GO" id="GO:0004519">
    <property type="term" value="F:endonuclease activity"/>
    <property type="evidence" value="ECO:0007669"/>
    <property type="project" value="UniProtKB-UniRule"/>
</dbReference>
<dbReference type="EMBL" id="CP020559">
    <property type="protein sequence ID" value="ARE86829.1"/>
    <property type="molecule type" value="Genomic_DNA"/>
</dbReference>
<evidence type="ECO:0000256" key="5">
    <source>
        <dbReference type="ARBA" id="ARBA00022840"/>
    </source>
</evidence>
<dbReference type="GO" id="GO:0045910">
    <property type="term" value="P:negative regulation of DNA recombination"/>
    <property type="evidence" value="ECO:0007669"/>
    <property type="project" value="InterPro"/>
</dbReference>
<dbReference type="PANTHER" id="PTHR48466:SF2">
    <property type="entry name" value="OS10G0509000 PROTEIN"/>
    <property type="match status" value="1"/>
</dbReference>
<sequence length="791" mass="88614">MNEKSLRVLEYTKIIEKLVEGCTSSLGKDLVKNLKPFNQLEKIQQLQKETSEAQSILIKRGNVPLGGIHDILHLVRRTEIGSYLDPGQLLYLRDTLAVARKLKQFLKEDDRQEVEYPIIQGLIQSLNTVREIEEKIEVCVLSETEISDHASSELRNIRRMIASKNDAIRNKLNSIINSASYQKYLQDAIVTIRQDRFVVPVKQEYRSHFPGLVHDQSSSGATVFIEPMAVVELNNQLKELKIKEKKEIERILMEISAMIAERGEEIKGNQSVLQELDFIFAKGKLSLSMKAIEPVLNQEGKVIIKNGRHPLLNPSEVVPTNIWLGEEFHLLVITGPNTGGKTVTLKTVGLLSMMAQSGLHVPADYGTKLAVYDHIYADIGDEQSIEQSLSTFSSHMTNIVKILEEVTPNSLVLLDELGAGTDPTEGAALAMAVLNYLKSLRTSVIATTHYSELKQYALLKDQVENASVEFDVETLRPTYKLLIGVPGKSNAFEISKKLGLSSQLIEEAKTLLTKENIEFEDLLQNIEKNRVEAEKERNIAASLRLQAEATLDNYLEKKDKLEQQREKILKEAKKEAYKIVKEAKQEAEEVVENLRKLKAELEEKEINRKIQEAKAHMDNQLGNLSEGFEEKLFTKTSRKPPENLKAGDPVKVLSLNQVGHVIEPANENGEVFIQIGIMKMNIHVSNLESVNDKKQSKTSGLGKIVKSKATNAKSELDIRGKNLEESFVEVDKYLDDVYLAGLTEVTIIHGIGTGVLKAGIKQMLKKHKHVKSQRDGKYGEGGAGVTIVELK</sequence>
<dbReference type="SMART" id="SM00463">
    <property type="entry name" value="SMR"/>
    <property type="match status" value="1"/>
</dbReference>
<dbReference type="InterPro" id="IPR046893">
    <property type="entry name" value="MSSS"/>
</dbReference>
<keyword evidence="7 8" id="KW-0238">DNA-binding</keyword>
<dbReference type="InterPro" id="IPR005747">
    <property type="entry name" value="MutS2"/>
</dbReference>
<comment type="subunit">
    <text evidence="8">Homodimer. Binds to stalled ribosomes, contacting rRNA.</text>
</comment>
<dbReference type="InterPro" id="IPR027417">
    <property type="entry name" value="P-loop_NTPase"/>
</dbReference>
<dbReference type="InterPro" id="IPR007696">
    <property type="entry name" value="DNA_mismatch_repair_MutS_core"/>
</dbReference>
<dbReference type="GO" id="GO:0016887">
    <property type="term" value="F:ATP hydrolysis activity"/>
    <property type="evidence" value="ECO:0007669"/>
    <property type="project" value="InterPro"/>
</dbReference>
<dbReference type="InterPro" id="IPR000432">
    <property type="entry name" value="DNA_mismatch_repair_MutS_C"/>
</dbReference>
<evidence type="ECO:0000256" key="4">
    <source>
        <dbReference type="ARBA" id="ARBA00022801"/>
    </source>
</evidence>
<dbReference type="NCBIfam" id="TIGR01069">
    <property type="entry name" value="mutS2"/>
    <property type="match status" value="1"/>
</dbReference>
<dbReference type="EMBL" id="CP017603">
    <property type="protein sequence ID" value="AOY76434.1"/>
    <property type="molecule type" value="Genomic_DNA"/>
</dbReference>
<dbReference type="EC" id="3.6.4.-" evidence="8"/>
<dbReference type="Proteomes" id="UP000177894">
    <property type="component" value="Chromosome"/>
</dbReference>
<dbReference type="PIRSF" id="PIRSF005814">
    <property type="entry name" value="MutS_YshD"/>
    <property type="match status" value="1"/>
</dbReference>
<evidence type="ECO:0000256" key="7">
    <source>
        <dbReference type="ARBA" id="ARBA00023125"/>
    </source>
</evidence>
<dbReference type="PROSITE" id="PS50828">
    <property type="entry name" value="SMR"/>
    <property type="match status" value="1"/>
</dbReference>
<dbReference type="GO" id="GO:0030983">
    <property type="term" value="F:mismatched DNA binding"/>
    <property type="evidence" value="ECO:0007669"/>
    <property type="project" value="InterPro"/>
</dbReference>
<comment type="similarity">
    <text evidence="8">Belongs to the DNA mismatch repair MutS family. MutS2 subfamily.</text>
</comment>
<dbReference type="GO" id="GO:0006298">
    <property type="term" value="P:mismatch repair"/>
    <property type="evidence" value="ECO:0007669"/>
    <property type="project" value="InterPro"/>
</dbReference>
<dbReference type="PROSITE" id="PS00486">
    <property type="entry name" value="DNA_MISMATCH_REPAIR_2"/>
    <property type="match status" value="1"/>
</dbReference>
<organism evidence="12 14">
    <name type="scientific">Clostridium formicaceticum</name>
    <dbReference type="NCBI Taxonomy" id="1497"/>
    <lineage>
        <taxon>Bacteria</taxon>
        <taxon>Bacillati</taxon>
        <taxon>Bacillota</taxon>
        <taxon>Clostridia</taxon>
        <taxon>Eubacteriales</taxon>
        <taxon>Clostridiaceae</taxon>
        <taxon>Clostridium</taxon>
    </lineage>
</organism>
<comment type="function">
    <text evidence="8">Acts as a ribosome collision sensor, splitting the ribosome into its 2 subunits. Detects stalled/collided 70S ribosomes which it binds and splits by an ATP-hydrolysis driven conformational change. Acts upstream of the ribosome quality control system (RQC), a ribosome-associated complex that mediates the extraction of incompletely synthesized nascent chains from stalled ribosomes and their subsequent degradation. Probably generates substrates for RQC.</text>
</comment>
<dbReference type="RefSeq" id="WP_070967974.1">
    <property type="nucleotide sequence ID" value="NZ_CP017603.1"/>
</dbReference>
<evidence type="ECO:0000313" key="12">
    <source>
        <dbReference type="EMBL" id="ARE86829.1"/>
    </source>
</evidence>
<accession>A0AAC9RJM0</accession>
<reference evidence="12 14" key="2">
    <citation type="submission" date="2017-03" db="EMBL/GenBank/DDBJ databases">
        <title>Complete sequence of Clostridium formicaceticum DSM 92.</title>
        <authorList>
            <person name="Poehlein A."/>
            <person name="Karl M."/>
            <person name="Bengelsdorf F.R."/>
            <person name="Duerre P."/>
            <person name="Daniel R."/>
        </authorList>
    </citation>
    <scope>NUCLEOTIDE SEQUENCE [LARGE SCALE GENOMIC DNA]</scope>
    <source>
        <strain evidence="12 14">DSM 92</strain>
    </source>
</reference>
<dbReference type="HAMAP" id="MF_00092">
    <property type="entry name" value="MutS2"/>
    <property type="match status" value="1"/>
</dbReference>
<evidence type="ECO:0000256" key="9">
    <source>
        <dbReference type="SAM" id="Coils"/>
    </source>
</evidence>
<dbReference type="GO" id="GO:0140664">
    <property type="term" value="F:ATP-dependent DNA damage sensor activity"/>
    <property type="evidence" value="ECO:0007669"/>
    <property type="project" value="InterPro"/>
</dbReference>
<dbReference type="Pfam" id="PF01713">
    <property type="entry name" value="Smr"/>
    <property type="match status" value="1"/>
</dbReference>
<evidence type="ECO:0000256" key="2">
    <source>
        <dbReference type="ARBA" id="ARBA00022730"/>
    </source>
</evidence>
<evidence type="ECO:0000256" key="3">
    <source>
        <dbReference type="ARBA" id="ARBA00022741"/>
    </source>
</evidence>
<proteinExistence type="inferred from homology"/>
<evidence type="ECO:0000313" key="14">
    <source>
        <dbReference type="Proteomes" id="UP000192478"/>
    </source>
</evidence>
<dbReference type="AlphaFoldDB" id="A0AAC9RJM0"/>
<dbReference type="KEGG" id="cfm:BJL90_11255"/>
<keyword evidence="4 8" id="KW-0378">Hydrolase</keyword>
<gene>
    <name evidence="12" type="primary">mutS2_1</name>
    <name evidence="8" type="synonym">mutS2</name>
    <name evidence="8" type="synonym">rqcU</name>
    <name evidence="11" type="ORF">BJL90_11255</name>
    <name evidence="12" type="ORF">CLFO_11600</name>
</gene>
<dbReference type="Pfam" id="PF00488">
    <property type="entry name" value="MutS_V"/>
    <property type="match status" value="1"/>
</dbReference>
<dbReference type="GO" id="GO:0043023">
    <property type="term" value="F:ribosomal large subunit binding"/>
    <property type="evidence" value="ECO:0007669"/>
    <property type="project" value="UniProtKB-UniRule"/>
</dbReference>
<keyword evidence="5 8" id="KW-0067">ATP-binding</keyword>
<reference evidence="11 13" key="1">
    <citation type="submission" date="2016-10" db="EMBL/GenBank/DDBJ databases">
        <title>Complete Genome Sequence of Acetogen Clostridium formicoaceticum ATCC 27076.</title>
        <authorList>
            <person name="Bao T."/>
            <person name="Cheng C."/>
            <person name="Zhao J."/>
            <person name="Yang S.-T."/>
            <person name="Wang J."/>
            <person name="Wang M."/>
        </authorList>
    </citation>
    <scope>NUCLEOTIDE SEQUENCE [LARGE SCALE GENOMIC DNA]</scope>
    <source>
        <strain evidence="11 13">ATCC 27076</strain>
    </source>
</reference>
<feature type="coiled-coil region" evidence="9">
    <location>
        <begin position="505"/>
        <end position="619"/>
    </location>
</feature>
<keyword evidence="1 8" id="KW-0540">Nuclease</keyword>
<dbReference type="SUPFAM" id="SSF52540">
    <property type="entry name" value="P-loop containing nucleoside triphosphate hydrolases"/>
    <property type="match status" value="1"/>
</dbReference>
<keyword evidence="3 8" id="KW-0547">Nucleotide-binding</keyword>
<dbReference type="InterPro" id="IPR045076">
    <property type="entry name" value="MutS"/>
</dbReference>
<keyword evidence="8 12" id="KW-0255">Endonuclease</keyword>
<dbReference type="SUPFAM" id="SSF48334">
    <property type="entry name" value="DNA repair protein MutS, domain III"/>
    <property type="match status" value="1"/>
</dbReference>
<evidence type="ECO:0000256" key="8">
    <source>
        <dbReference type="HAMAP-Rule" id="MF_00092"/>
    </source>
</evidence>
<evidence type="ECO:0000256" key="1">
    <source>
        <dbReference type="ARBA" id="ARBA00022722"/>
    </source>
</evidence>
<dbReference type="SMART" id="SM00533">
    <property type="entry name" value="MUTSd"/>
    <property type="match status" value="1"/>
</dbReference>
<keyword evidence="6 8" id="KW-0694">RNA-binding</keyword>
<comment type="function">
    <text evidence="8">Endonuclease that is involved in the suppression of homologous recombination and thus may have a key role in the control of bacterial genetic diversity.</text>
</comment>
<dbReference type="GO" id="GO:0072344">
    <property type="term" value="P:rescue of stalled ribosome"/>
    <property type="evidence" value="ECO:0007669"/>
    <property type="project" value="UniProtKB-UniRule"/>
</dbReference>
<dbReference type="SUPFAM" id="SSF160443">
    <property type="entry name" value="SMR domain-like"/>
    <property type="match status" value="1"/>
</dbReference>
<dbReference type="Gene3D" id="3.30.1370.110">
    <property type="match status" value="1"/>
</dbReference>
<evidence type="ECO:0000313" key="11">
    <source>
        <dbReference type="EMBL" id="AOY76434.1"/>
    </source>
</evidence>
<dbReference type="Proteomes" id="UP000192478">
    <property type="component" value="Chromosome"/>
</dbReference>
<dbReference type="FunFam" id="3.40.50.300:FF:000830">
    <property type="entry name" value="Endonuclease MutS2"/>
    <property type="match status" value="1"/>
</dbReference>
<dbReference type="EC" id="3.1.-.-" evidence="8"/>
<feature type="domain" description="Smr" evidence="10">
    <location>
        <begin position="716"/>
        <end position="791"/>
    </location>
</feature>
<dbReference type="InterPro" id="IPR002625">
    <property type="entry name" value="Smr_dom"/>
</dbReference>
<dbReference type="Gene3D" id="3.40.50.300">
    <property type="entry name" value="P-loop containing nucleotide triphosphate hydrolases"/>
    <property type="match status" value="1"/>
</dbReference>
<dbReference type="SMART" id="SM00534">
    <property type="entry name" value="MUTSac"/>
    <property type="match status" value="1"/>
</dbReference>
<feature type="binding site" evidence="8">
    <location>
        <begin position="335"/>
        <end position="342"/>
    </location>
    <ligand>
        <name>ATP</name>
        <dbReference type="ChEBI" id="CHEBI:30616"/>
    </ligand>
</feature>
<name>A0AAC9RJM0_9CLOT</name>
<dbReference type="InterPro" id="IPR036187">
    <property type="entry name" value="DNA_mismatch_repair_MutS_sf"/>
</dbReference>
<dbReference type="GO" id="GO:0005524">
    <property type="term" value="F:ATP binding"/>
    <property type="evidence" value="ECO:0007669"/>
    <property type="project" value="UniProtKB-UniRule"/>
</dbReference>